<evidence type="ECO:0000259" key="1">
    <source>
        <dbReference type="PROSITE" id="PS50104"/>
    </source>
</evidence>
<dbReference type="InterPro" id="IPR000157">
    <property type="entry name" value="TIR_dom"/>
</dbReference>
<organism evidence="2">
    <name type="scientific">Telmatobacter sp. DSM 110680</name>
    <dbReference type="NCBI Taxonomy" id="3036704"/>
    <lineage>
        <taxon>Bacteria</taxon>
        <taxon>Pseudomonadati</taxon>
        <taxon>Acidobacteriota</taxon>
        <taxon>Terriglobia</taxon>
        <taxon>Terriglobales</taxon>
        <taxon>Acidobacteriaceae</taxon>
        <taxon>Telmatobacter</taxon>
    </lineage>
</organism>
<sequence>MEQHFEFDVALSFAGEQRNDVESVANCLRYSGVRVFYDEYEKATLWGRDLYQHLSDVYKNKARYCIVFVSADYVRKTWTNHELRSAQARAFEEKGQAYILPVRFDQTEIPGILATTGYLSYQAEGPEGICSAITQKLRLQEINSDSLSIKTASLGSATSTYSCDFSPRALINPANLDWTLYPNVIQANWSEEIELHFAAEDSSDEAAISQLRTYTGQVVVGYGFDVAIGTLKSAKRSSSGRKSTWILLIEPRQTDFADSFEHGVGTISADEFAARRARRLLLDEFPAPELGNVEPVATFNNAIMENSLLGLRSLAKIKQSIFPILYKELETSPDKFLEFGWISAVTNLKLSAAVETIERLHLSLEDKTLTVDFSGRRKKKYINVDPYRIEISGKLQFGS</sequence>
<reference evidence="2" key="1">
    <citation type="submission" date="2023-03" db="EMBL/GenBank/DDBJ databases">
        <title>Edaphobacter sp.</title>
        <authorList>
            <person name="Huber K.J."/>
            <person name="Papendorf J."/>
            <person name="Pilke C."/>
            <person name="Bunk B."/>
            <person name="Sproeer C."/>
            <person name="Pester M."/>
        </authorList>
    </citation>
    <scope>NUCLEOTIDE SEQUENCE</scope>
    <source>
        <strain evidence="2">DSM 110680</strain>
    </source>
</reference>
<feature type="domain" description="TIR" evidence="1">
    <location>
        <begin position="5"/>
        <end position="141"/>
    </location>
</feature>
<evidence type="ECO:0000313" key="2">
    <source>
        <dbReference type="EMBL" id="XBH18800.1"/>
    </source>
</evidence>
<dbReference type="GO" id="GO:0007165">
    <property type="term" value="P:signal transduction"/>
    <property type="evidence" value="ECO:0007669"/>
    <property type="project" value="InterPro"/>
</dbReference>
<dbReference type="AlphaFoldDB" id="A0AAU7DP11"/>
<dbReference type="InterPro" id="IPR035897">
    <property type="entry name" value="Toll_tir_struct_dom_sf"/>
</dbReference>
<dbReference type="RefSeq" id="WP_348264018.1">
    <property type="nucleotide sequence ID" value="NZ_CP121196.1"/>
</dbReference>
<dbReference type="Pfam" id="PF13676">
    <property type="entry name" value="TIR_2"/>
    <property type="match status" value="1"/>
</dbReference>
<protein>
    <submittedName>
        <fullName evidence="2">TIR domain-containing protein</fullName>
    </submittedName>
</protein>
<dbReference type="PROSITE" id="PS50104">
    <property type="entry name" value="TIR"/>
    <property type="match status" value="1"/>
</dbReference>
<dbReference type="SUPFAM" id="SSF52200">
    <property type="entry name" value="Toll/Interleukin receptor TIR domain"/>
    <property type="match status" value="1"/>
</dbReference>
<proteinExistence type="predicted"/>
<name>A0AAU7DP11_9BACT</name>
<gene>
    <name evidence="2" type="ORF">P8935_05670</name>
</gene>
<dbReference type="Gene3D" id="3.40.50.10140">
    <property type="entry name" value="Toll/interleukin-1 receptor homology (TIR) domain"/>
    <property type="match status" value="1"/>
</dbReference>
<accession>A0AAU7DP11</accession>
<dbReference type="SMART" id="SM00255">
    <property type="entry name" value="TIR"/>
    <property type="match status" value="1"/>
</dbReference>
<dbReference type="EMBL" id="CP121196">
    <property type="protein sequence ID" value="XBH18800.1"/>
    <property type="molecule type" value="Genomic_DNA"/>
</dbReference>